<evidence type="ECO:0000256" key="7">
    <source>
        <dbReference type="ARBA" id="ARBA00023015"/>
    </source>
</evidence>
<evidence type="ECO:0000259" key="13">
    <source>
        <dbReference type="PROSITE" id="PS51674"/>
    </source>
</evidence>
<comment type="PTM">
    <text evidence="11">The Fe-S cluster can be nitrosylated by nitric oxide (NO).</text>
</comment>
<feature type="binding site" evidence="11">
    <location>
        <position position="78"/>
    </location>
    <ligand>
        <name>[4Fe-4S] cluster</name>
        <dbReference type="ChEBI" id="CHEBI:49883"/>
    </ligand>
</feature>
<name>A0ABN3JTM3_9ACTN</name>
<reference evidence="14 15" key="1">
    <citation type="journal article" date="2019" name="Int. J. Syst. Evol. Microbiol.">
        <title>The Global Catalogue of Microorganisms (GCM) 10K type strain sequencing project: providing services to taxonomists for standard genome sequencing and annotation.</title>
        <authorList>
            <consortium name="The Broad Institute Genomics Platform"/>
            <consortium name="The Broad Institute Genome Sequencing Center for Infectious Disease"/>
            <person name="Wu L."/>
            <person name="Ma J."/>
        </authorList>
    </citation>
    <scope>NUCLEOTIDE SEQUENCE [LARGE SCALE GENOMIC DNA]</scope>
    <source>
        <strain evidence="14 15">JCM 6922</strain>
    </source>
</reference>
<gene>
    <name evidence="11" type="primary">whiB</name>
    <name evidence="14" type="ORF">GCM10010421_33220</name>
</gene>
<feature type="region of interest" description="Disordered" evidence="12">
    <location>
        <begin position="1"/>
        <end position="35"/>
    </location>
</feature>
<evidence type="ECO:0000256" key="9">
    <source>
        <dbReference type="ARBA" id="ARBA00023157"/>
    </source>
</evidence>
<dbReference type="PANTHER" id="PTHR38839">
    <property type="entry name" value="TRANSCRIPTIONAL REGULATOR WHID-RELATED"/>
    <property type="match status" value="1"/>
</dbReference>
<comment type="subcellular location">
    <subcellularLocation>
        <location evidence="1 11">Cytoplasm</location>
    </subcellularLocation>
</comment>
<keyword evidence="6 11" id="KW-0411">Iron-sulfur</keyword>
<organism evidence="14 15">
    <name type="scientific">Streptomyces glaucus</name>
    <dbReference type="NCBI Taxonomy" id="284029"/>
    <lineage>
        <taxon>Bacteria</taxon>
        <taxon>Bacillati</taxon>
        <taxon>Actinomycetota</taxon>
        <taxon>Actinomycetes</taxon>
        <taxon>Kitasatosporales</taxon>
        <taxon>Streptomycetaceae</taxon>
        <taxon>Streptomyces</taxon>
    </lineage>
</organism>
<keyword evidence="9 11" id="KW-1015">Disulfide bond</keyword>
<evidence type="ECO:0000256" key="8">
    <source>
        <dbReference type="ARBA" id="ARBA00023125"/>
    </source>
</evidence>
<comment type="similarity">
    <text evidence="2 11">Belongs to the WhiB family.</text>
</comment>
<feature type="binding site" evidence="11">
    <location>
        <position position="72"/>
    </location>
    <ligand>
        <name>[4Fe-4S] cluster</name>
        <dbReference type="ChEBI" id="CHEBI:49883"/>
    </ligand>
</feature>
<dbReference type="HAMAP" id="MF_01479">
    <property type="entry name" value="WhiB"/>
    <property type="match status" value="1"/>
</dbReference>
<comment type="cofactor">
    <cofactor evidence="11">
        <name>[4Fe-4S] cluster</name>
        <dbReference type="ChEBI" id="CHEBI:49883"/>
    </cofactor>
    <text evidence="11">Binds 1 [4Fe-4S] cluster per subunit. Following nitrosylation of the [4Fe-4S] cluster binds 1 [4Fe-8(NO)] cluster per subunit.</text>
</comment>
<dbReference type="Pfam" id="PF02467">
    <property type="entry name" value="Whib"/>
    <property type="match status" value="1"/>
</dbReference>
<evidence type="ECO:0000256" key="10">
    <source>
        <dbReference type="ARBA" id="ARBA00023163"/>
    </source>
</evidence>
<feature type="domain" description="4Fe-4S Wbl-type" evidence="13">
    <location>
        <begin position="41"/>
        <end position="102"/>
    </location>
</feature>
<keyword evidence="5 11" id="KW-0408">Iron</keyword>
<accession>A0ABN3JTM3</accession>
<protein>
    <recommendedName>
        <fullName evidence="11">Transcriptional regulator WhiB</fullName>
    </recommendedName>
</protein>
<keyword evidence="3 11" id="KW-0004">4Fe-4S</keyword>
<evidence type="ECO:0000256" key="2">
    <source>
        <dbReference type="ARBA" id="ARBA00006597"/>
    </source>
</evidence>
<keyword evidence="11" id="KW-0963">Cytoplasm</keyword>
<evidence type="ECO:0000313" key="15">
    <source>
        <dbReference type="Proteomes" id="UP001500460"/>
    </source>
</evidence>
<comment type="PTM">
    <text evidence="11">Upon Fe-S cluster removal intramolecular disulfide bonds are formed.</text>
</comment>
<feature type="binding site" evidence="11">
    <location>
        <position position="42"/>
    </location>
    <ligand>
        <name>[4Fe-4S] cluster</name>
        <dbReference type="ChEBI" id="CHEBI:49883"/>
    </ligand>
</feature>
<dbReference type="InterPro" id="IPR034768">
    <property type="entry name" value="4FE4S_WBL"/>
</dbReference>
<feature type="binding site" evidence="11">
    <location>
        <position position="69"/>
    </location>
    <ligand>
        <name>[4Fe-4S] cluster</name>
        <dbReference type="ChEBI" id="CHEBI:49883"/>
    </ligand>
</feature>
<evidence type="ECO:0000256" key="6">
    <source>
        <dbReference type="ARBA" id="ARBA00023014"/>
    </source>
</evidence>
<dbReference type="PROSITE" id="PS51674">
    <property type="entry name" value="4FE4S_WBL"/>
    <property type="match status" value="1"/>
</dbReference>
<evidence type="ECO:0000256" key="12">
    <source>
        <dbReference type="SAM" id="MobiDB-lite"/>
    </source>
</evidence>
<feature type="compositionally biased region" description="Pro residues" evidence="12">
    <location>
        <begin position="24"/>
        <end position="33"/>
    </location>
</feature>
<dbReference type="Proteomes" id="UP001500460">
    <property type="component" value="Unassembled WGS sequence"/>
</dbReference>
<dbReference type="PANTHER" id="PTHR38839:SF6">
    <property type="entry name" value="TRANSCRIPTIONAL REGULATOR WHIB1"/>
    <property type="match status" value="1"/>
</dbReference>
<comment type="function">
    <text evidence="11">Acts as a transcriptional regulator. Probably redox-responsive. The apo- but not holo-form probably binds DNA.</text>
</comment>
<dbReference type="InterPro" id="IPR003482">
    <property type="entry name" value="Whib"/>
</dbReference>
<keyword evidence="4 11" id="KW-0479">Metal-binding</keyword>
<keyword evidence="8 11" id="KW-0238">DNA-binding</keyword>
<keyword evidence="7 11" id="KW-0805">Transcription regulation</keyword>
<keyword evidence="15" id="KW-1185">Reference proteome</keyword>
<evidence type="ECO:0000256" key="1">
    <source>
        <dbReference type="ARBA" id="ARBA00004496"/>
    </source>
</evidence>
<evidence type="ECO:0000313" key="14">
    <source>
        <dbReference type="EMBL" id="GAA2440224.1"/>
    </source>
</evidence>
<proteinExistence type="inferred from homology"/>
<comment type="caution">
    <text evidence="14">The sequence shown here is derived from an EMBL/GenBank/DDBJ whole genome shotgun (WGS) entry which is preliminary data.</text>
</comment>
<sequence length="118" mass="13016">MPQPPAGSAGTTRRCAVRSRPHPAPRSAEPPAPQDWRQEAACLGEDPELFFPLNERETDPQVARARAVCRRCHVLLACRAWALEQGEDAGIWGATTATQRRAIRRALCDAPVRRVGRP</sequence>
<keyword evidence="10 11" id="KW-0804">Transcription</keyword>
<evidence type="ECO:0000256" key="4">
    <source>
        <dbReference type="ARBA" id="ARBA00022723"/>
    </source>
</evidence>
<evidence type="ECO:0000256" key="5">
    <source>
        <dbReference type="ARBA" id="ARBA00023004"/>
    </source>
</evidence>
<evidence type="ECO:0000256" key="11">
    <source>
        <dbReference type="HAMAP-Rule" id="MF_01479"/>
    </source>
</evidence>
<dbReference type="EMBL" id="BAAATK010000019">
    <property type="protein sequence ID" value="GAA2440224.1"/>
    <property type="molecule type" value="Genomic_DNA"/>
</dbReference>
<evidence type="ECO:0000256" key="3">
    <source>
        <dbReference type="ARBA" id="ARBA00022485"/>
    </source>
</evidence>